<reference evidence="3 4" key="1">
    <citation type="journal article" date="2016" name="Nat. Commun.">
        <title>Thousands of microbial genomes shed light on interconnected biogeochemical processes in an aquifer system.</title>
        <authorList>
            <person name="Anantharaman K."/>
            <person name="Brown C.T."/>
            <person name="Hug L.A."/>
            <person name="Sharon I."/>
            <person name="Castelle C.J."/>
            <person name="Probst A.J."/>
            <person name="Thomas B.C."/>
            <person name="Singh A."/>
            <person name="Wilkins M.J."/>
            <person name="Karaoz U."/>
            <person name="Brodie E.L."/>
            <person name="Williams K.H."/>
            <person name="Hubbard S.S."/>
            <person name="Banfield J.F."/>
        </authorList>
    </citation>
    <scope>NUCLEOTIDE SEQUENCE [LARGE SCALE GENOMIC DNA]</scope>
</reference>
<dbReference type="AlphaFoldDB" id="A0A1F5S1C1"/>
<dbReference type="EMBL" id="MFGA01000023">
    <property type="protein sequence ID" value="OGF20485.1"/>
    <property type="molecule type" value="Genomic_DNA"/>
</dbReference>
<dbReference type="Pfam" id="PF01230">
    <property type="entry name" value="HIT"/>
    <property type="match status" value="1"/>
</dbReference>
<dbReference type="GO" id="GO:0009150">
    <property type="term" value="P:purine ribonucleotide metabolic process"/>
    <property type="evidence" value="ECO:0007669"/>
    <property type="project" value="TreeGrafter"/>
</dbReference>
<evidence type="ECO:0000313" key="3">
    <source>
        <dbReference type="EMBL" id="OGF20485.1"/>
    </source>
</evidence>
<dbReference type="InterPro" id="IPR036265">
    <property type="entry name" value="HIT-like_sf"/>
</dbReference>
<protein>
    <recommendedName>
        <fullName evidence="2">HIT domain-containing protein</fullName>
    </recommendedName>
</protein>
<accession>A0A1F5S1C1</accession>
<dbReference type="Proteomes" id="UP000177407">
    <property type="component" value="Unassembled WGS sequence"/>
</dbReference>
<dbReference type="PANTHER" id="PTHR47670">
    <property type="entry name" value="ADENYLYLSULFATASE HINT3"/>
    <property type="match status" value="1"/>
</dbReference>
<organism evidence="3 4">
    <name type="scientific">Candidatus Falkowbacteria bacterium RIFOXYA2_FULL_38_12</name>
    <dbReference type="NCBI Taxonomy" id="1797993"/>
    <lineage>
        <taxon>Bacteria</taxon>
        <taxon>Candidatus Falkowiibacteriota</taxon>
    </lineage>
</organism>
<comment type="caution">
    <text evidence="1">Lacks conserved residue(s) required for the propagation of feature annotation.</text>
</comment>
<gene>
    <name evidence="3" type="ORF">A2257_03935</name>
</gene>
<feature type="domain" description="HIT" evidence="2">
    <location>
        <begin position="23"/>
        <end position="128"/>
    </location>
</feature>
<dbReference type="InterPro" id="IPR011146">
    <property type="entry name" value="HIT-like"/>
</dbReference>
<dbReference type="SUPFAM" id="SSF54197">
    <property type="entry name" value="HIT-like"/>
    <property type="match status" value="1"/>
</dbReference>
<dbReference type="PANTHER" id="PTHR47670:SF1">
    <property type="entry name" value="ADENYLYLSULFATASE HINT3"/>
    <property type="match status" value="1"/>
</dbReference>
<dbReference type="PROSITE" id="PS51084">
    <property type="entry name" value="HIT_2"/>
    <property type="match status" value="1"/>
</dbReference>
<dbReference type="GO" id="GO:0006790">
    <property type="term" value="P:sulfur compound metabolic process"/>
    <property type="evidence" value="ECO:0007669"/>
    <property type="project" value="TreeGrafter"/>
</dbReference>
<evidence type="ECO:0000256" key="1">
    <source>
        <dbReference type="PROSITE-ProRule" id="PRU00464"/>
    </source>
</evidence>
<name>A0A1F5S1C1_9BACT</name>
<dbReference type="GO" id="GO:0047627">
    <property type="term" value="F:adenylylsulfatase activity"/>
    <property type="evidence" value="ECO:0007669"/>
    <property type="project" value="TreeGrafter"/>
</dbReference>
<dbReference type="Gene3D" id="3.30.428.10">
    <property type="entry name" value="HIT-like"/>
    <property type="match status" value="1"/>
</dbReference>
<sequence>MEEKRNCPWCESGHDGPKHVDSKDCVFCNFTDKEVVIYEDNLFTSFLSRAPLNNYHAIIVPKKHYIDTYEIPDEVLAKMYILAKKITKAIKQASKADGVSWMHDDGTAKTAEHFTLHLFPRYKKDNICGHYVRQEDPGLIVRAQYTEEIKKFL</sequence>
<evidence type="ECO:0000259" key="2">
    <source>
        <dbReference type="PROSITE" id="PS51084"/>
    </source>
</evidence>
<comment type="caution">
    <text evidence="3">The sequence shown here is derived from an EMBL/GenBank/DDBJ whole genome shotgun (WGS) entry which is preliminary data.</text>
</comment>
<proteinExistence type="predicted"/>
<evidence type="ECO:0000313" key="4">
    <source>
        <dbReference type="Proteomes" id="UP000177407"/>
    </source>
</evidence>